<evidence type="ECO:0000313" key="3">
    <source>
        <dbReference type="Proteomes" id="UP000424527"/>
    </source>
</evidence>
<proteinExistence type="predicted"/>
<organism evidence="2 3">
    <name type="scientific">Larimichthys crocea</name>
    <name type="common">Large yellow croaker</name>
    <name type="synonym">Pseudosciaena crocea</name>
    <dbReference type="NCBI Taxonomy" id="215358"/>
    <lineage>
        <taxon>Eukaryota</taxon>
        <taxon>Metazoa</taxon>
        <taxon>Chordata</taxon>
        <taxon>Craniata</taxon>
        <taxon>Vertebrata</taxon>
        <taxon>Euteleostomi</taxon>
        <taxon>Actinopterygii</taxon>
        <taxon>Neopterygii</taxon>
        <taxon>Teleostei</taxon>
        <taxon>Neoteleostei</taxon>
        <taxon>Acanthomorphata</taxon>
        <taxon>Eupercaria</taxon>
        <taxon>Sciaenidae</taxon>
        <taxon>Larimichthys</taxon>
    </lineage>
</organism>
<gene>
    <name evidence="2" type="ORF">D5F01_LYC19117</name>
</gene>
<protein>
    <recommendedName>
        <fullName evidence="4">LINE-1 type transposase domain-containing protein 1</fullName>
    </recommendedName>
</protein>
<reference evidence="2 3" key="1">
    <citation type="submission" date="2019-07" db="EMBL/GenBank/DDBJ databases">
        <title>Chromosome genome assembly for large yellow croaker.</title>
        <authorList>
            <person name="Xiao S."/>
        </authorList>
    </citation>
    <scope>NUCLEOTIDE SEQUENCE [LARGE SCALE GENOMIC DNA]</scope>
    <source>
        <strain evidence="2">JMULYC20181020</strain>
        <tissue evidence="2">Muscle</tissue>
    </source>
</reference>
<dbReference type="InterPro" id="IPR004244">
    <property type="entry name" value="Transposase_22"/>
</dbReference>
<evidence type="ECO:0000313" key="2">
    <source>
        <dbReference type="EMBL" id="KAE8283713.1"/>
    </source>
</evidence>
<feature type="compositionally biased region" description="Polar residues" evidence="1">
    <location>
        <begin position="1"/>
        <end position="18"/>
    </location>
</feature>
<dbReference type="PANTHER" id="PTHR11505">
    <property type="entry name" value="L1 TRANSPOSABLE ELEMENT-RELATED"/>
    <property type="match status" value="1"/>
</dbReference>
<comment type="caution">
    <text evidence="2">The sequence shown here is derived from an EMBL/GenBank/DDBJ whole genome shotgun (WGS) entry which is preliminary data.</text>
</comment>
<evidence type="ECO:0008006" key="4">
    <source>
        <dbReference type="Google" id="ProtNLM"/>
    </source>
</evidence>
<dbReference type="EMBL" id="REGW02000018">
    <property type="protein sequence ID" value="KAE8283713.1"/>
    <property type="molecule type" value="Genomic_DNA"/>
</dbReference>
<name>A0A6G0HXC1_LARCR</name>
<keyword evidence="3" id="KW-1185">Reference proteome</keyword>
<sequence length="264" mass="29110">MSSKPKSSGRQNPKNTTGMPAARVNSDANSPVCQEEDGGQPPGNVAEDIAEDIFSALKQISGELQSLGEIRKATSSMNEKLTTLVVSEVEGGLCFLEKSDHRLKANPLATKTEVADLAERLDDMEDRSRQNNLCFVGFPEGCGSSNPIMFLEKVLPEMLEIPTPKFMRLGDRDTVLHASQRKGELRWNGKRVMIFPDFSRGTVAKQDAFRECKKVLHQRGVKFALQYPATLCVNTKEGSHGFDNSKAAMNFIRTELSQLAGDME</sequence>
<feature type="region of interest" description="Disordered" evidence="1">
    <location>
        <begin position="1"/>
        <end position="46"/>
    </location>
</feature>
<evidence type="ECO:0000256" key="1">
    <source>
        <dbReference type="SAM" id="MobiDB-lite"/>
    </source>
</evidence>
<dbReference type="Proteomes" id="UP000424527">
    <property type="component" value="Unassembled WGS sequence"/>
</dbReference>
<dbReference type="Gene3D" id="3.30.250.20">
    <property type="entry name" value="L1 transposable element, C-terminal domain"/>
    <property type="match status" value="1"/>
</dbReference>
<dbReference type="InterPro" id="IPR042566">
    <property type="entry name" value="L1_C"/>
</dbReference>
<dbReference type="AlphaFoldDB" id="A0A6G0HXC1"/>
<accession>A0A6G0HXC1</accession>